<evidence type="ECO:0000313" key="1">
    <source>
        <dbReference type="EMBL" id="GFR25807.1"/>
    </source>
</evidence>
<proteinExistence type="predicted"/>
<dbReference type="AlphaFoldDB" id="A0A8X6LYX2"/>
<organism evidence="1 2">
    <name type="scientific">Trichonephila clavata</name>
    <name type="common">Joro spider</name>
    <name type="synonym">Nephila clavata</name>
    <dbReference type="NCBI Taxonomy" id="2740835"/>
    <lineage>
        <taxon>Eukaryota</taxon>
        <taxon>Metazoa</taxon>
        <taxon>Ecdysozoa</taxon>
        <taxon>Arthropoda</taxon>
        <taxon>Chelicerata</taxon>
        <taxon>Arachnida</taxon>
        <taxon>Araneae</taxon>
        <taxon>Araneomorphae</taxon>
        <taxon>Entelegynae</taxon>
        <taxon>Araneoidea</taxon>
        <taxon>Nephilidae</taxon>
        <taxon>Trichonephila</taxon>
    </lineage>
</organism>
<dbReference type="Proteomes" id="UP000887116">
    <property type="component" value="Unassembled WGS sequence"/>
</dbReference>
<dbReference type="EMBL" id="BMAO01018762">
    <property type="protein sequence ID" value="GFR25807.1"/>
    <property type="molecule type" value="Genomic_DNA"/>
</dbReference>
<gene>
    <name evidence="1" type="ORF">TNCT_253241</name>
</gene>
<keyword evidence="2" id="KW-1185">Reference proteome</keyword>
<sequence length="72" mass="8267">MTHSPAIVWLITIHGHLGVERGLPGPSEGLVIVGKRVLERRWSTLFYTEPEEVLERKRPHTFHILIGIDVFK</sequence>
<protein>
    <submittedName>
        <fullName evidence="1">Uncharacterized protein</fullName>
    </submittedName>
</protein>
<name>A0A8X6LYX2_TRICU</name>
<accession>A0A8X6LYX2</accession>
<evidence type="ECO:0000313" key="2">
    <source>
        <dbReference type="Proteomes" id="UP000887116"/>
    </source>
</evidence>
<comment type="caution">
    <text evidence="1">The sequence shown here is derived from an EMBL/GenBank/DDBJ whole genome shotgun (WGS) entry which is preliminary data.</text>
</comment>
<reference evidence="1" key="1">
    <citation type="submission" date="2020-07" db="EMBL/GenBank/DDBJ databases">
        <title>Multicomponent nature underlies the extraordinary mechanical properties of spider dragline silk.</title>
        <authorList>
            <person name="Kono N."/>
            <person name="Nakamura H."/>
            <person name="Mori M."/>
            <person name="Yoshida Y."/>
            <person name="Ohtoshi R."/>
            <person name="Malay A.D."/>
            <person name="Moran D.A.P."/>
            <person name="Tomita M."/>
            <person name="Numata K."/>
            <person name="Arakawa K."/>
        </authorList>
    </citation>
    <scope>NUCLEOTIDE SEQUENCE</scope>
</reference>